<evidence type="ECO:0000256" key="4">
    <source>
        <dbReference type="ARBA" id="ARBA00022692"/>
    </source>
</evidence>
<name>A0ABQ2D6N9_9DEIO</name>
<evidence type="ECO:0000313" key="9">
    <source>
        <dbReference type="EMBL" id="GGJ47339.1"/>
    </source>
</evidence>
<dbReference type="SUPFAM" id="SSF161098">
    <property type="entry name" value="MetI-like"/>
    <property type="match status" value="1"/>
</dbReference>
<feature type="transmembrane region" description="Helical" evidence="7">
    <location>
        <begin position="118"/>
        <end position="139"/>
    </location>
</feature>
<feature type="domain" description="ABC transmembrane type-1" evidence="8">
    <location>
        <begin position="81"/>
        <end position="272"/>
    </location>
</feature>
<organism evidence="9 10">
    <name type="scientific">Deinococcus roseus</name>
    <dbReference type="NCBI Taxonomy" id="392414"/>
    <lineage>
        <taxon>Bacteria</taxon>
        <taxon>Thermotogati</taxon>
        <taxon>Deinococcota</taxon>
        <taxon>Deinococci</taxon>
        <taxon>Deinococcales</taxon>
        <taxon>Deinococcaceae</taxon>
        <taxon>Deinococcus</taxon>
    </lineage>
</organism>
<dbReference type="InterPro" id="IPR035906">
    <property type="entry name" value="MetI-like_sf"/>
</dbReference>
<dbReference type="Gene3D" id="1.10.3720.10">
    <property type="entry name" value="MetI-like"/>
    <property type="match status" value="1"/>
</dbReference>
<dbReference type="CDD" id="cd06261">
    <property type="entry name" value="TM_PBP2"/>
    <property type="match status" value="1"/>
</dbReference>
<gene>
    <name evidence="9" type="ORF">GCM10008938_36730</name>
</gene>
<comment type="similarity">
    <text evidence="7">Belongs to the binding-protein-dependent transport system permease family.</text>
</comment>
<comment type="subcellular location">
    <subcellularLocation>
        <location evidence="1 7">Cell membrane</location>
        <topology evidence="1 7">Multi-pass membrane protein</topology>
    </subcellularLocation>
</comment>
<evidence type="ECO:0000256" key="1">
    <source>
        <dbReference type="ARBA" id="ARBA00004651"/>
    </source>
</evidence>
<feature type="transmembrane region" description="Helical" evidence="7">
    <location>
        <begin position="193"/>
        <end position="215"/>
    </location>
</feature>
<evidence type="ECO:0000256" key="6">
    <source>
        <dbReference type="ARBA" id="ARBA00023136"/>
    </source>
</evidence>
<feature type="transmembrane region" description="Helical" evidence="7">
    <location>
        <begin position="145"/>
        <end position="172"/>
    </location>
</feature>
<dbReference type="EMBL" id="BMOD01000017">
    <property type="protein sequence ID" value="GGJ47339.1"/>
    <property type="molecule type" value="Genomic_DNA"/>
</dbReference>
<keyword evidence="5 7" id="KW-1133">Transmembrane helix</keyword>
<dbReference type="PROSITE" id="PS50928">
    <property type="entry name" value="ABC_TM1"/>
    <property type="match status" value="1"/>
</dbReference>
<sequence>MTRAMTPPRNPKTTRRVSRILMYVLLVVLAICMSLPMIYTLSTAFKGTVFVFEYPPQFIPKEPTFANFVNAWQSNNFGHYFLNSMFTASMTTIGTVAIAATGAYAFARLNFPLKNVFFWTYLLFMMIPGMLYIIPQFLIAKKLHLLNSLMGLVVFYVAGSVPFHTFLLRGFFQSIPGEIEEAAQMDGASRWQVFTRIALPLAMPALGTSAIFAFLGSWDEFTLALTFINDENLRTLPIAIRLFQGQHTAQWGLIFAASLIAMVPVVVAYVGFQNLFIKTVNEGGVKT</sequence>
<feature type="transmembrane region" description="Helical" evidence="7">
    <location>
        <begin position="251"/>
        <end position="272"/>
    </location>
</feature>
<keyword evidence="10" id="KW-1185">Reference proteome</keyword>
<evidence type="ECO:0000256" key="2">
    <source>
        <dbReference type="ARBA" id="ARBA00022448"/>
    </source>
</evidence>
<dbReference type="InterPro" id="IPR000515">
    <property type="entry name" value="MetI-like"/>
</dbReference>
<comment type="caution">
    <text evidence="9">The sequence shown here is derived from an EMBL/GenBank/DDBJ whole genome shotgun (WGS) entry which is preliminary data.</text>
</comment>
<protein>
    <submittedName>
        <fullName evidence="9">Sugar ABC transporter permease</fullName>
    </submittedName>
</protein>
<dbReference type="RefSeq" id="WP_229684865.1">
    <property type="nucleotide sequence ID" value="NZ_BMOD01000017.1"/>
</dbReference>
<dbReference type="PANTHER" id="PTHR43744:SF8">
    <property type="entry name" value="SN-GLYCEROL-3-PHOSPHATE TRANSPORT SYSTEM PERMEASE PROTEIN UGPE"/>
    <property type="match status" value="1"/>
</dbReference>
<feature type="transmembrane region" description="Helical" evidence="7">
    <location>
        <begin position="20"/>
        <end position="39"/>
    </location>
</feature>
<dbReference type="Pfam" id="PF00528">
    <property type="entry name" value="BPD_transp_1"/>
    <property type="match status" value="1"/>
</dbReference>
<evidence type="ECO:0000313" key="10">
    <source>
        <dbReference type="Proteomes" id="UP000632222"/>
    </source>
</evidence>
<keyword evidence="3" id="KW-1003">Cell membrane</keyword>
<reference evidence="10" key="1">
    <citation type="journal article" date="2019" name="Int. J. Syst. Evol. Microbiol.">
        <title>The Global Catalogue of Microorganisms (GCM) 10K type strain sequencing project: providing services to taxonomists for standard genome sequencing and annotation.</title>
        <authorList>
            <consortium name="The Broad Institute Genomics Platform"/>
            <consortium name="The Broad Institute Genome Sequencing Center for Infectious Disease"/>
            <person name="Wu L."/>
            <person name="Ma J."/>
        </authorList>
    </citation>
    <scope>NUCLEOTIDE SEQUENCE [LARGE SCALE GENOMIC DNA]</scope>
    <source>
        <strain evidence="10">JCM 14370</strain>
    </source>
</reference>
<feature type="transmembrane region" description="Helical" evidence="7">
    <location>
        <begin position="80"/>
        <end position="106"/>
    </location>
</feature>
<evidence type="ECO:0000256" key="5">
    <source>
        <dbReference type="ARBA" id="ARBA00022989"/>
    </source>
</evidence>
<evidence type="ECO:0000256" key="3">
    <source>
        <dbReference type="ARBA" id="ARBA00022475"/>
    </source>
</evidence>
<keyword evidence="2 7" id="KW-0813">Transport</keyword>
<keyword evidence="4 7" id="KW-0812">Transmembrane</keyword>
<dbReference type="Proteomes" id="UP000632222">
    <property type="component" value="Unassembled WGS sequence"/>
</dbReference>
<dbReference type="PANTHER" id="PTHR43744">
    <property type="entry name" value="ABC TRANSPORTER PERMEASE PROTEIN MG189-RELATED-RELATED"/>
    <property type="match status" value="1"/>
</dbReference>
<evidence type="ECO:0000259" key="8">
    <source>
        <dbReference type="PROSITE" id="PS50928"/>
    </source>
</evidence>
<keyword evidence="6 7" id="KW-0472">Membrane</keyword>
<evidence type="ECO:0000256" key="7">
    <source>
        <dbReference type="RuleBase" id="RU363032"/>
    </source>
</evidence>
<accession>A0ABQ2D6N9</accession>
<proteinExistence type="inferred from homology"/>